<evidence type="ECO:0000256" key="4">
    <source>
        <dbReference type="ARBA" id="ARBA00023088"/>
    </source>
</evidence>
<keyword evidence="6" id="KW-1133">Transmembrane helix</keyword>
<name>A0A380KFQ0_9STRE</name>
<feature type="compositionally biased region" description="Basic and acidic residues" evidence="5">
    <location>
        <begin position="120"/>
        <end position="141"/>
    </location>
</feature>
<evidence type="ECO:0000259" key="8">
    <source>
        <dbReference type="Pfam" id="PF00746"/>
    </source>
</evidence>
<gene>
    <name evidence="9" type="ORF">NCTC12224_02591</name>
</gene>
<evidence type="ECO:0000256" key="1">
    <source>
        <dbReference type="ARBA" id="ARBA00022512"/>
    </source>
</evidence>
<keyword evidence="6" id="KW-0812">Transmembrane</keyword>
<feature type="signal peptide" evidence="7">
    <location>
        <begin position="1"/>
        <end position="23"/>
    </location>
</feature>
<feature type="compositionally biased region" description="Low complexity" evidence="5">
    <location>
        <begin position="142"/>
        <end position="162"/>
    </location>
</feature>
<feature type="compositionally biased region" description="Low complexity" evidence="5">
    <location>
        <begin position="95"/>
        <end position="117"/>
    </location>
</feature>
<evidence type="ECO:0000256" key="6">
    <source>
        <dbReference type="SAM" id="Phobius"/>
    </source>
</evidence>
<dbReference type="InterPro" id="IPR019931">
    <property type="entry name" value="LPXTG_anchor"/>
</dbReference>
<dbReference type="OrthoDB" id="2220206at2"/>
<evidence type="ECO:0000256" key="2">
    <source>
        <dbReference type="ARBA" id="ARBA00022525"/>
    </source>
</evidence>
<keyword evidence="3 7" id="KW-0732">Signal</keyword>
<evidence type="ECO:0000256" key="7">
    <source>
        <dbReference type="SAM" id="SignalP"/>
    </source>
</evidence>
<sequence length="296" mass="30135">MTKKNVIKMVAISTIALSNIGVAALADEVVVGNQNQPSSGVVSDGSGVVIGENTSSTESSQGTSSSSSSNTGTVIGSDSSSTTKPSDGSGIVVDTGSSSETNPSESTPPSTEETTQPADSKTETTPPKEEEKPETGGKTEVEVPTTDGGTTTLTPDVTVPTNNPNISAEVADKAGASQVGTTSQVTGQVVQNVTPQAPIVTSTGYKVVSTVDSQLVVENTDGSTSTIAPETIGAKVNEDKTISLTTAGGETKTLPKTGDENTLKLFVLGFIVIIAGLAGYYKDKLKQLFNKEKKSK</sequence>
<dbReference type="Proteomes" id="UP000254924">
    <property type="component" value="Unassembled WGS sequence"/>
</dbReference>
<dbReference type="AlphaFoldDB" id="A0A380KFQ0"/>
<organism evidence="9 10">
    <name type="scientific">Streptococcus hyointestinalis</name>
    <dbReference type="NCBI Taxonomy" id="1337"/>
    <lineage>
        <taxon>Bacteria</taxon>
        <taxon>Bacillati</taxon>
        <taxon>Bacillota</taxon>
        <taxon>Bacilli</taxon>
        <taxon>Lactobacillales</taxon>
        <taxon>Streptococcaceae</taxon>
        <taxon>Streptococcus</taxon>
    </lineage>
</organism>
<keyword evidence="2" id="KW-0964">Secreted</keyword>
<evidence type="ECO:0000256" key="5">
    <source>
        <dbReference type="SAM" id="MobiDB-lite"/>
    </source>
</evidence>
<feature type="chain" id="PRO_5039188868" evidence="7">
    <location>
        <begin position="24"/>
        <end position="296"/>
    </location>
</feature>
<feature type="transmembrane region" description="Helical" evidence="6">
    <location>
        <begin position="263"/>
        <end position="281"/>
    </location>
</feature>
<evidence type="ECO:0000313" key="10">
    <source>
        <dbReference type="Proteomes" id="UP000254924"/>
    </source>
</evidence>
<feature type="domain" description="Gram-positive cocci surface proteins LPxTG" evidence="8">
    <location>
        <begin position="251"/>
        <end position="282"/>
    </location>
</feature>
<keyword evidence="4" id="KW-0572">Peptidoglycan-anchor</keyword>
<accession>A0A380KFQ0</accession>
<proteinExistence type="predicted"/>
<feature type="compositionally biased region" description="Polar residues" evidence="5">
    <location>
        <begin position="74"/>
        <end position="86"/>
    </location>
</feature>
<keyword evidence="10" id="KW-1185">Reference proteome</keyword>
<dbReference type="EMBL" id="UHFN01000007">
    <property type="protein sequence ID" value="SUN63708.1"/>
    <property type="molecule type" value="Genomic_DNA"/>
</dbReference>
<dbReference type="Pfam" id="PF00746">
    <property type="entry name" value="Gram_pos_anchor"/>
    <property type="match status" value="1"/>
</dbReference>
<evidence type="ECO:0000313" key="9">
    <source>
        <dbReference type="EMBL" id="SUN63708.1"/>
    </source>
</evidence>
<feature type="compositionally biased region" description="Low complexity" evidence="5">
    <location>
        <begin position="38"/>
        <end position="73"/>
    </location>
</feature>
<reference evidence="9 10" key="1">
    <citation type="submission" date="2018-06" db="EMBL/GenBank/DDBJ databases">
        <authorList>
            <consortium name="Pathogen Informatics"/>
            <person name="Doyle S."/>
        </authorList>
    </citation>
    <scope>NUCLEOTIDE SEQUENCE [LARGE SCALE GENOMIC DNA]</scope>
    <source>
        <strain evidence="9 10">NCTC12224</strain>
    </source>
</reference>
<feature type="region of interest" description="Disordered" evidence="5">
    <location>
        <begin position="36"/>
        <end position="162"/>
    </location>
</feature>
<protein>
    <submittedName>
        <fullName evidence="9">LPXTG-motif cell wall anchor domain-containing protein</fullName>
    </submittedName>
</protein>
<dbReference type="NCBIfam" id="TIGR01167">
    <property type="entry name" value="LPXTG_anchor"/>
    <property type="match status" value="1"/>
</dbReference>
<evidence type="ECO:0000256" key="3">
    <source>
        <dbReference type="ARBA" id="ARBA00022729"/>
    </source>
</evidence>
<keyword evidence="1" id="KW-0134">Cell wall</keyword>
<keyword evidence="6" id="KW-0472">Membrane</keyword>